<dbReference type="Pfam" id="PF01963">
    <property type="entry name" value="TraB_PrgY_gumN"/>
    <property type="match status" value="1"/>
</dbReference>
<feature type="chain" id="PRO_5003893711" evidence="1">
    <location>
        <begin position="23"/>
        <end position="296"/>
    </location>
</feature>
<dbReference type="InterPro" id="IPR047111">
    <property type="entry name" value="YbaP-like"/>
</dbReference>
<dbReference type="PATRIC" id="fig|1117379.3.peg.3522"/>
<dbReference type="CDD" id="cd14789">
    <property type="entry name" value="Tiki"/>
    <property type="match status" value="1"/>
</dbReference>
<evidence type="ECO:0000313" key="3">
    <source>
        <dbReference type="Proteomes" id="UP000006316"/>
    </source>
</evidence>
<dbReference type="OrthoDB" id="357294at2"/>
<gene>
    <name evidence="2" type="ORF">BABA_16967</name>
</gene>
<keyword evidence="3" id="KW-1185">Reference proteome</keyword>
<dbReference type="RefSeq" id="WP_007086389.1">
    <property type="nucleotide sequence ID" value="NZ_AJLS01000121.1"/>
</dbReference>
<dbReference type="InterPro" id="IPR002816">
    <property type="entry name" value="TraB/PrgY/GumN_fam"/>
</dbReference>
<evidence type="ECO:0000256" key="1">
    <source>
        <dbReference type="SAM" id="SignalP"/>
    </source>
</evidence>
<evidence type="ECO:0000313" key="2">
    <source>
        <dbReference type="EMBL" id="EKN66122.1"/>
    </source>
</evidence>
<feature type="signal peptide" evidence="1">
    <location>
        <begin position="1"/>
        <end position="22"/>
    </location>
</feature>
<accession>K6D0W6</accession>
<keyword evidence="1" id="KW-0732">Signal</keyword>
<name>K6D0W6_9BACI</name>
<sequence>MNRLFTVLICAVLSGCSITANQARKEAQIDVKWPIYKIEKDNNFMYLLGTIHIGKEEMYPFPKKIGQALKESKYLVTETDATGIMDGDYQQSVNKEMYFLKEDESLNDFLSKGAEGILKQRAEEYNLDYQSLQKYQLWFVMSLFLSAGIDELSADYGVDKKITELADTHYVPNKYLETPKYQIEAMRKVYTEKDADQVIKQIPTLQESQRQLWQLYSDYIQGKFDEQVDQPDDDFDYKQNKILVEDRNKIWVEKFESYIGSGDIYFVAVGVGHLEGESGILATFKKNGFVVKKISE</sequence>
<organism evidence="2 3">
    <name type="scientific">Neobacillus bataviensis LMG 21833</name>
    <dbReference type="NCBI Taxonomy" id="1117379"/>
    <lineage>
        <taxon>Bacteria</taxon>
        <taxon>Bacillati</taxon>
        <taxon>Bacillota</taxon>
        <taxon>Bacilli</taxon>
        <taxon>Bacillales</taxon>
        <taxon>Bacillaceae</taxon>
        <taxon>Neobacillus</taxon>
    </lineage>
</organism>
<dbReference type="EMBL" id="AJLS01000121">
    <property type="protein sequence ID" value="EKN66122.1"/>
    <property type="molecule type" value="Genomic_DNA"/>
</dbReference>
<dbReference type="PANTHER" id="PTHR40590">
    <property type="entry name" value="CYTOPLASMIC PROTEIN-RELATED"/>
    <property type="match status" value="1"/>
</dbReference>
<dbReference type="PANTHER" id="PTHR40590:SF1">
    <property type="entry name" value="CYTOPLASMIC PROTEIN"/>
    <property type="match status" value="1"/>
</dbReference>
<protein>
    <submittedName>
        <fullName evidence="2">GumN family protein</fullName>
    </submittedName>
</protein>
<reference evidence="2 3" key="1">
    <citation type="journal article" date="2012" name="Front. Microbiol.">
        <title>Redundancy and modularity in membrane-associated dissimilatory nitrate reduction in Bacillus.</title>
        <authorList>
            <person name="Heylen K."/>
            <person name="Keltjens J."/>
        </authorList>
    </citation>
    <scope>NUCLEOTIDE SEQUENCE [LARGE SCALE GENOMIC DNA]</scope>
    <source>
        <strain evidence="3">LMG 21833T</strain>
    </source>
</reference>
<dbReference type="Proteomes" id="UP000006316">
    <property type="component" value="Unassembled WGS sequence"/>
</dbReference>
<dbReference type="eggNOG" id="COG3735">
    <property type="taxonomic scope" value="Bacteria"/>
</dbReference>
<dbReference type="PROSITE" id="PS51257">
    <property type="entry name" value="PROKAR_LIPOPROTEIN"/>
    <property type="match status" value="1"/>
</dbReference>
<proteinExistence type="predicted"/>
<dbReference type="AlphaFoldDB" id="K6D0W6"/>
<comment type="caution">
    <text evidence="2">The sequence shown here is derived from an EMBL/GenBank/DDBJ whole genome shotgun (WGS) entry which is preliminary data.</text>
</comment>